<reference evidence="7" key="1">
    <citation type="journal article" date="2014" name="Nat. Genet.">
        <title>Genome of the human hookworm Necator americanus.</title>
        <authorList>
            <person name="Tang Y.T."/>
            <person name="Gao X."/>
            <person name="Rosa B.A."/>
            <person name="Abubucker S."/>
            <person name="Hallsworth-Pepin K."/>
            <person name="Martin J."/>
            <person name="Tyagi R."/>
            <person name="Heizer E."/>
            <person name="Zhang X."/>
            <person name="Bhonagiri-Palsikar V."/>
            <person name="Minx P."/>
            <person name="Warren W.C."/>
            <person name="Wang Q."/>
            <person name="Zhan B."/>
            <person name="Hotez P.J."/>
            <person name="Sternberg P.W."/>
            <person name="Dougall A."/>
            <person name="Gaze S.T."/>
            <person name="Mulvenna J."/>
            <person name="Sotillo J."/>
            <person name="Ranganathan S."/>
            <person name="Rabelo E.M."/>
            <person name="Wilson R.K."/>
            <person name="Felgner P.L."/>
            <person name="Bethony J."/>
            <person name="Hawdon J.M."/>
            <person name="Gasser R.B."/>
            <person name="Loukas A."/>
            <person name="Mitreva M."/>
        </authorList>
    </citation>
    <scope>NUCLEOTIDE SEQUENCE [LARGE SCALE GENOMIC DNA]</scope>
</reference>
<dbReference type="PROSITE" id="PS51843">
    <property type="entry name" value="NR_LBD"/>
    <property type="match status" value="1"/>
</dbReference>
<keyword evidence="7" id="KW-1185">Reference proteome</keyword>
<dbReference type="KEGG" id="nai:NECAME_15887"/>
<dbReference type="Gene3D" id="1.10.565.10">
    <property type="entry name" value="Retinoid X Receptor"/>
    <property type="match status" value="1"/>
</dbReference>
<dbReference type="OrthoDB" id="5837785at2759"/>
<dbReference type="AlphaFoldDB" id="W2SHJ9"/>
<dbReference type="Proteomes" id="UP000053676">
    <property type="component" value="Unassembled WGS sequence"/>
</dbReference>
<keyword evidence="3 6" id="KW-0675">Receptor</keyword>
<proteinExistence type="predicted"/>
<evidence type="ECO:0000259" key="5">
    <source>
        <dbReference type="PROSITE" id="PS51843"/>
    </source>
</evidence>
<dbReference type="SUPFAM" id="SSF48508">
    <property type="entry name" value="Nuclear receptor ligand-binding domain"/>
    <property type="match status" value="1"/>
</dbReference>
<dbReference type="InterPro" id="IPR035500">
    <property type="entry name" value="NHR-like_dom_sf"/>
</dbReference>
<feature type="domain" description="NR LBD" evidence="5">
    <location>
        <begin position="83"/>
        <end position="346"/>
    </location>
</feature>
<dbReference type="Pfam" id="PF00104">
    <property type="entry name" value="Hormone_recep"/>
    <property type="match status" value="1"/>
</dbReference>
<dbReference type="PANTHER" id="PTHR47630">
    <property type="entry name" value="NUCLEAR HORMONE RECEPTOR FAMILY-RELATED-RELATED"/>
    <property type="match status" value="1"/>
</dbReference>
<dbReference type="InterPro" id="IPR000536">
    <property type="entry name" value="Nucl_hrmn_rcpt_lig-bd"/>
</dbReference>
<evidence type="ECO:0000256" key="1">
    <source>
        <dbReference type="ARBA" id="ARBA00023015"/>
    </source>
</evidence>
<feature type="region of interest" description="Disordered" evidence="4">
    <location>
        <begin position="1"/>
        <end position="61"/>
    </location>
</feature>
<evidence type="ECO:0000313" key="7">
    <source>
        <dbReference type="Proteomes" id="UP000053676"/>
    </source>
</evidence>
<dbReference type="InterPro" id="IPR052499">
    <property type="entry name" value="C.elegans_NHRs"/>
</dbReference>
<feature type="compositionally biased region" description="Polar residues" evidence="4">
    <location>
        <begin position="43"/>
        <end position="58"/>
    </location>
</feature>
<dbReference type="SMART" id="SM00430">
    <property type="entry name" value="HOLI"/>
    <property type="match status" value="1"/>
</dbReference>
<organism evidence="6 7">
    <name type="scientific">Necator americanus</name>
    <name type="common">Human hookworm</name>
    <dbReference type="NCBI Taxonomy" id="51031"/>
    <lineage>
        <taxon>Eukaryota</taxon>
        <taxon>Metazoa</taxon>
        <taxon>Ecdysozoa</taxon>
        <taxon>Nematoda</taxon>
        <taxon>Chromadorea</taxon>
        <taxon>Rhabditida</taxon>
        <taxon>Rhabditina</taxon>
        <taxon>Rhabditomorpha</taxon>
        <taxon>Strongyloidea</taxon>
        <taxon>Ancylostomatidae</taxon>
        <taxon>Bunostominae</taxon>
        <taxon>Necator</taxon>
    </lineage>
</organism>
<keyword evidence="1" id="KW-0805">Transcription regulation</keyword>
<dbReference type="CDD" id="cd06157">
    <property type="entry name" value="NR_LBD"/>
    <property type="match status" value="1"/>
</dbReference>
<accession>W2SHJ9</accession>
<dbReference type="OMA" id="CDERRKL"/>
<dbReference type="PANTHER" id="PTHR47630:SF1">
    <property type="entry name" value="NUCLEAR HORMONE RECEPTOR FAMILY MEMBER NHR-4"/>
    <property type="match status" value="1"/>
</dbReference>
<gene>
    <name evidence="6" type="ORF">NECAME_15887</name>
</gene>
<keyword evidence="2" id="KW-0804">Transcription</keyword>
<evidence type="ECO:0000313" key="6">
    <source>
        <dbReference type="EMBL" id="ETN68331.1"/>
    </source>
</evidence>
<protein>
    <submittedName>
        <fullName evidence="6">Ligand-binding domain of nuclear hormone receptor</fullName>
    </submittedName>
</protein>
<name>W2SHJ9_NECAM</name>
<evidence type="ECO:0000256" key="4">
    <source>
        <dbReference type="SAM" id="MobiDB-lite"/>
    </source>
</evidence>
<dbReference type="EMBL" id="KI669286">
    <property type="protein sequence ID" value="ETN68331.1"/>
    <property type="molecule type" value="Genomic_DNA"/>
</dbReference>
<evidence type="ECO:0000256" key="3">
    <source>
        <dbReference type="ARBA" id="ARBA00023170"/>
    </source>
</evidence>
<evidence type="ECO:0000256" key="2">
    <source>
        <dbReference type="ARBA" id="ARBA00023163"/>
    </source>
</evidence>
<sequence length="355" mass="40643">MQWKGKAVQNERDRNVKSGTGMPMAPLANGIFKRKRVRPEMSEQASQTDPPMSPSQCSERPVKVERVATPPECHDLPTPSSYDMFAIPETLMTLENQINLPFEVVFRRPMLVSPRYPMRFTGERILTPEDLIDGWRRHFTYFSDWCRGLEEFQMLNEKDQDVLARRRLNLHGWLCQSYYSMKCGAPGLCFANGAFHPVEGGHPRLHVSRKCDERRKLSSSIVDFFKQCMPRLMSYVIAPMRTMAMDDVEFVLLKAIVLFAEDHGLSSEGKTVASKSKERFLNALYAYVRNQKVDNAPHATCRVAKLMLMLSALTALNHLMNEEVQMTSLFNIIEFDELIQTCHKSSPPICSSPSR</sequence>